<keyword evidence="2" id="KW-0175">Coiled coil</keyword>
<accession>A0A1Q9BWM4</accession>
<feature type="signal peptide" evidence="4">
    <location>
        <begin position="1"/>
        <end position="26"/>
    </location>
</feature>
<feature type="region of interest" description="Disordered" evidence="3">
    <location>
        <begin position="847"/>
        <end position="906"/>
    </location>
</feature>
<dbReference type="GO" id="GO:0003676">
    <property type="term" value="F:nucleic acid binding"/>
    <property type="evidence" value="ECO:0007669"/>
    <property type="project" value="InterPro"/>
</dbReference>
<keyword evidence="1" id="KW-0479">Metal-binding</keyword>
<dbReference type="SMART" id="SM00343">
    <property type="entry name" value="ZnF_C2HC"/>
    <property type="match status" value="1"/>
</dbReference>
<evidence type="ECO:0000313" key="6">
    <source>
        <dbReference type="EMBL" id="OLP75097.1"/>
    </source>
</evidence>
<feature type="compositionally biased region" description="Basic and acidic residues" evidence="3">
    <location>
        <begin position="1133"/>
        <end position="1142"/>
    </location>
</feature>
<dbReference type="Proteomes" id="UP000186817">
    <property type="component" value="Unassembled WGS sequence"/>
</dbReference>
<keyword evidence="1" id="KW-0862">Zinc</keyword>
<feature type="compositionally biased region" description="Low complexity" evidence="3">
    <location>
        <begin position="1260"/>
        <end position="1269"/>
    </location>
</feature>
<evidence type="ECO:0000256" key="4">
    <source>
        <dbReference type="SAM" id="SignalP"/>
    </source>
</evidence>
<reference evidence="6 7" key="1">
    <citation type="submission" date="2016-02" db="EMBL/GenBank/DDBJ databases">
        <title>Genome analysis of coral dinoflagellate symbionts highlights evolutionary adaptations to a symbiotic lifestyle.</title>
        <authorList>
            <person name="Aranda M."/>
            <person name="Li Y."/>
            <person name="Liew Y.J."/>
            <person name="Baumgarten S."/>
            <person name="Simakov O."/>
            <person name="Wilson M."/>
            <person name="Piel J."/>
            <person name="Ashoor H."/>
            <person name="Bougouffa S."/>
            <person name="Bajic V.B."/>
            <person name="Ryu T."/>
            <person name="Ravasi T."/>
            <person name="Bayer T."/>
            <person name="Micklem G."/>
            <person name="Kim H."/>
            <person name="Bhak J."/>
            <person name="Lajeunesse T.C."/>
            <person name="Voolstra C.R."/>
        </authorList>
    </citation>
    <scope>NUCLEOTIDE SEQUENCE [LARGE SCALE GENOMIC DNA]</scope>
    <source>
        <strain evidence="6 7">CCMP2467</strain>
    </source>
</reference>
<feature type="region of interest" description="Disordered" evidence="3">
    <location>
        <begin position="1260"/>
        <end position="1283"/>
    </location>
</feature>
<feature type="coiled-coil region" evidence="2">
    <location>
        <begin position="1366"/>
        <end position="1400"/>
    </location>
</feature>
<dbReference type="GO" id="GO:0008270">
    <property type="term" value="F:zinc ion binding"/>
    <property type="evidence" value="ECO:0007669"/>
    <property type="project" value="UniProtKB-KW"/>
</dbReference>
<feature type="domain" description="CCHC-type" evidence="5">
    <location>
        <begin position="409"/>
        <end position="424"/>
    </location>
</feature>
<dbReference type="OrthoDB" id="443183at2759"/>
<organism evidence="6 7">
    <name type="scientific">Symbiodinium microadriaticum</name>
    <name type="common">Dinoflagellate</name>
    <name type="synonym">Zooxanthella microadriatica</name>
    <dbReference type="NCBI Taxonomy" id="2951"/>
    <lineage>
        <taxon>Eukaryota</taxon>
        <taxon>Sar</taxon>
        <taxon>Alveolata</taxon>
        <taxon>Dinophyceae</taxon>
        <taxon>Suessiales</taxon>
        <taxon>Symbiodiniaceae</taxon>
        <taxon>Symbiodinium</taxon>
    </lineage>
</organism>
<keyword evidence="7" id="KW-1185">Reference proteome</keyword>
<protein>
    <recommendedName>
        <fullName evidence="5">CCHC-type domain-containing protein</fullName>
    </recommendedName>
</protein>
<keyword evidence="1" id="KW-0863">Zinc-finger</keyword>
<feature type="region of interest" description="Disordered" evidence="3">
    <location>
        <begin position="384"/>
        <end position="403"/>
    </location>
</feature>
<name>A0A1Q9BWM4_SYMMI</name>
<dbReference type="CDD" id="cd00303">
    <property type="entry name" value="retropepsin_like"/>
    <property type="match status" value="1"/>
</dbReference>
<dbReference type="InterPro" id="IPR001878">
    <property type="entry name" value="Znf_CCHC"/>
</dbReference>
<feature type="chain" id="PRO_5010355494" description="CCHC-type domain-containing protein" evidence="4">
    <location>
        <begin position="27"/>
        <end position="1493"/>
    </location>
</feature>
<feature type="compositionally biased region" description="Basic and acidic residues" evidence="3">
    <location>
        <begin position="425"/>
        <end position="479"/>
    </location>
</feature>
<feature type="compositionally biased region" description="Low complexity" evidence="3">
    <location>
        <begin position="669"/>
        <end position="678"/>
    </location>
</feature>
<dbReference type="InterPro" id="IPR036875">
    <property type="entry name" value="Znf_CCHC_sf"/>
</dbReference>
<feature type="region of interest" description="Disordered" evidence="3">
    <location>
        <begin position="669"/>
        <end position="713"/>
    </location>
</feature>
<dbReference type="PROSITE" id="PS50158">
    <property type="entry name" value="ZF_CCHC"/>
    <property type="match status" value="1"/>
</dbReference>
<sequence length="1493" mass="163815">MPGECLRRRGLVGVILVLWLMSSPEAPPQLHHPMRLRGPWQEGNTSQMCYECYRALWTVNGKNFAEHALSLERSHSSILIFREENVQPTPQAVPTEMLNNQNTALQQQQNQMNFLMQAQSAQLTLLTRGTTAAPTTSPVAPPGVLATASFSSGATSSFGGRAEKYLPSLPLINHGEMRAGRIRELEEFHRFLEVLSSWLALTDDAFVPELRQCLFVPNEIQQVSLPSDTAGRSAKLFYLLQQALAKWDRGLEILRSVSTRQGNAAAGYEGVRELYRQYSVNSRMEAVYIRDEMLKLHTKTGSLRRPLEVVRFLEDEISKGEKKLVRFPDLCLNAADKSAILLQAVSVQAREYLVLHGKTGSWSEMSASLRFYEEQLRMVELPSGGVRGLKGDKGRGKDDAPKDKSKVVCWYCGKTGHYQEDCRQKIADDKKRHPKGDPGKGRDKGDHGKTGREKPDPKGKGKGKDPKGKGKGKGKDKGKKDKRVRAVGEGSVDQEEPEGECLMAVREGELIPTGVLRTTTPTPAEHQVRLVGVEQQDAYWLVDSGATSHCMSSSCFEKYDVLRTYDHKPTLSNASNETIEVLKVCDVRVRFGKQVVVLEHCLITNLDFNVLSPFVAWQRGWQTMLTNSPHIYNKKNKKRIRLTVKDRAWYAVATLKDGGDQMELDVVQQKPPAAAQAKSKPEKPEAKPKARSASQKPETGKPNKATKAQRAEEQRVLESVKSLEYTPFKFLLRSLRTTRLLQEGTRSSPITPPKQSSPITPPKGSVQGSVPTTPPKAGSDTESDWGTWRSQPPPFSAFPRKAASGKAAQGEASVPTVSGKATMVQASVPTASGKAAPRVPRVSVRPMFSHPPLPKEKQARLEQPRASFTQRVSEARAQAAGPKKRSAETPETPDLGTIPEQQRENEEHEQLMQVHYGTLATLRLAARERRQGLVRSAREHVALAVAKAGLPDSANLTESECSNTTEWWRSRVRAAETIEEISRLQVNFRKMKQLQEESCINISSGSEEEWAEDSEARVEYFRRKVLKMFDEENRVATSSGVGSAERGESSSPTVDILVSPTAEYVGHWSPATDSEVTPGAEIIPETPPPAGMVGPGVAGPVPAKAAKASDQAPAREVLEKAAARELLESLVREQERQDREGPQKFSPKFLAPTPKAQQESCSSRAGAGAARAGSCAAKEETSSSPCYGLKWSDCEAGFYVATSTSSTSSYLPATENAAYAGATNAAEDADARNVPAGHATANDDAAGDASADDDAAWYSASSDDAAGDAPRNGSTRHDAANDGHDDAYVSYYARFCTTTASGWTDEEELIPDPGSADAAGVAEQEGQEEQDLRVCLIQHELSGYLIGIPYATGEAGSSASSSTETYELLQQTVTGLERRLTQLTQQVAELQQLLAAQQAEQDRRLNWLERFVQRLRLFEDLRPPVTPPAIQAFQLVRKWQGIIMQAPLEFDLGRFIKWCRDAGEGDFPLRDHWGGSHDVSEQEEEAAAAASHG</sequence>
<keyword evidence="4" id="KW-0732">Signal</keyword>
<gene>
    <name evidence="6" type="ORF">AK812_SmicGene45166</name>
</gene>
<feature type="region of interest" description="Disordered" evidence="3">
    <location>
        <begin position="1133"/>
        <end position="1165"/>
    </location>
</feature>
<evidence type="ECO:0000256" key="3">
    <source>
        <dbReference type="SAM" id="MobiDB-lite"/>
    </source>
</evidence>
<feature type="compositionally biased region" description="Low complexity" evidence="3">
    <location>
        <begin position="1098"/>
        <end position="1114"/>
    </location>
</feature>
<evidence type="ECO:0000256" key="1">
    <source>
        <dbReference type="PROSITE-ProRule" id="PRU00047"/>
    </source>
</evidence>
<comment type="caution">
    <text evidence="6">The sequence shown here is derived from an EMBL/GenBank/DDBJ whole genome shotgun (WGS) entry which is preliminary data.</text>
</comment>
<feature type="region of interest" description="Disordered" evidence="3">
    <location>
        <begin position="1304"/>
        <end position="1327"/>
    </location>
</feature>
<feature type="region of interest" description="Disordered" evidence="3">
    <location>
        <begin position="742"/>
        <end position="815"/>
    </location>
</feature>
<feature type="region of interest" description="Disordered" evidence="3">
    <location>
        <begin position="1068"/>
        <end position="1115"/>
    </location>
</feature>
<evidence type="ECO:0000313" key="7">
    <source>
        <dbReference type="Proteomes" id="UP000186817"/>
    </source>
</evidence>
<evidence type="ECO:0000259" key="5">
    <source>
        <dbReference type="PROSITE" id="PS50158"/>
    </source>
</evidence>
<feature type="region of interest" description="Disordered" evidence="3">
    <location>
        <begin position="1034"/>
        <end position="1054"/>
    </location>
</feature>
<feature type="compositionally biased region" description="Basic and acidic residues" evidence="3">
    <location>
        <begin position="389"/>
        <end position="403"/>
    </location>
</feature>
<evidence type="ECO:0000256" key="2">
    <source>
        <dbReference type="SAM" id="Coils"/>
    </source>
</evidence>
<dbReference type="SUPFAM" id="SSF57756">
    <property type="entry name" value="Retrovirus zinc finger-like domains"/>
    <property type="match status" value="1"/>
</dbReference>
<dbReference type="EMBL" id="LSRX01002804">
    <property type="protein sequence ID" value="OLP75097.1"/>
    <property type="molecule type" value="Genomic_DNA"/>
</dbReference>
<feature type="compositionally biased region" description="Basic and acidic residues" evidence="3">
    <location>
        <begin position="853"/>
        <end position="863"/>
    </location>
</feature>
<feature type="compositionally biased region" description="Polar residues" evidence="3">
    <location>
        <begin position="744"/>
        <end position="758"/>
    </location>
</feature>
<proteinExistence type="predicted"/>
<feature type="compositionally biased region" description="Basic and acidic residues" evidence="3">
    <location>
        <begin position="679"/>
        <end position="688"/>
    </location>
</feature>
<dbReference type="InterPro" id="IPR021109">
    <property type="entry name" value="Peptidase_aspartic_dom_sf"/>
</dbReference>
<feature type="region of interest" description="Disordered" evidence="3">
    <location>
        <begin position="425"/>
        <end position="500"/>
    </location>
</feature>
<dbReference type="Pfam" id="PF00098">
    <property type="entry name" value="zf-CCHC"/>
    <property type="match status" value="1"/>
</dbReference>
<dbReference type="Gene3D" id="2.40.70.10">
    <property type="entry name" value="Acid Proteases"/>
    <property type="match status" value="1"/>
</dbReference>